<dbReference type="PANTHER" id="PTHR24286">
    <property type="entry name" value="CYTOCHROME P450 26"/>
    <property type="match status" value="1"/>
</dbReference>
<comment type="similarity">
    <text evidence="2">Belongs to the cytochrome P450 family.</text>
</comment>
<evidence type="ECO:0000256" key="6">
    <source>
        <dbReference type="ARBA" id="ARBA00023004"/>
    </source>
</evidence>
<reference evidence="8" key="1">
    <citation type="submission" date="2020-08" db="EMBL/GenBank/DDBJ databases">
        <title>Genomic Encyclopedia of Type Strains, Phase IV (KMG-IV): sequencing the most valuable type-strain genomes for metagenomic binning, comparative biology and taxonomic classification.</title>
        <authorList>
            <person name="Goeker M."/>
        </authorList>
    </citation>
    <scope>NUCLEOTIDE SEQUENCE [LARGE SCALE GENOMIC DNA]</scope>
    <source>
        <strain evidence="8">DSM 105040</strain>
    </source>
</reference>
<dbReference type="GO" id="GO:0016705">
    <property type="term" value="F:oxidoreductase activity, acting on paired donors, with incorporation or reduction of molecular oxygen"/>
    <property type="evidence" value="ECO:0007669"/>
    <property type="project" value="InterPro"/>
</dbReference>
<evidence type="ECO:0000256" key="5">
    <source>
        <dbReference type="ARBA" id="ARBA00023002"/>
    </source>
</evidence>
<keyword evidence="8" id="KW-0575">Peroxidase</keyword>
<keyword evidence="7" id="KW-0503">Monooxygenase</keyword>
<dbReference type="RefSeq" id="WP_054539915.1">
    <property type="nucleotide sequence ID" value="NZ_JACIEQ010000003.1"/>
</dbReference>
<dbReference type="GO" id="GO:0020037">
    <property type="term" value="F:heme binding"/>
    <property type="evidence" value="ECO:0007669"/>
    <property type="project" value="InterPro"/>
</dbReference>
<keyword evidence="5 8" id="KW-0560">Oxidoreductase</keyword>
<keyword evidence="9" id="KW-1185">Reference proteome</keyword>
<dbReference type="Gene3D" id="1.10.630.10">
    <property type="entry name" value="Cytochrome P450"/>
    <property type="match status" value="1"/>
</dbReference>
<dbReference type="SUPFAM" id="SSF48264">
    <property type="entry name" value="Cytochrome P450"/>
    <property type="match status" value="1"/>
</dbReference>
<accession>A0A840CBK7</accession>
<dbReference type="InterPro" id="IPR001128">
    <property type="entry name" value="Cyt_P450"/>
</dbReference>
<sequence>MQDPMHHEQRIPALPGFDSTLGFLREGYAFIGNRCAQLASDTFTTRLMLRPVTCLRGAEAADVFYHPGRMTRNGAMPRSVVSLLQDRGSVQGLDGRAHHIRKAMFLELMTPERLDLARWVLAEEWAAAMRDWQGRTIALRDALPEVMTRTALRWCGIPPEQEDVPERAEELSTMIEAAGSIGPAYLRALRLRHRSETWARRQIRHARTGPIRDGALGRVAHHEDADGSHLSDAVAAVELLNLLRPIVAVGRYIVFAAHALHVHSATVKPFLASNQAEGARAVGEEVRRLYPFFPVIGGKVRAPFDWRGRSFRAGDWVVLDLYGTCRDGAVWAEPETFDPARHLAPGRPDHAMVPQGGGDLATGHRCPGEHLSTALLTEAIGLLAAMTYDVPDQDLRIPLDHFPTWPRDGMKISVARGRAADQ</sequence>
<evidence type="ECO:0000256" key="7">
    <source>
        <dbReference type="ARBA" id="ARBA00023033"/>
    </source>
</evidence>
<evidence type="ECO:0000256" key="4">
    <source>
        <dbReference type="ARBA" id="ARBA00022723"/>
    </source>
</evidence>
<dbReference type="PANTHER" id="PTHR24286:SF24">
    <property type="entry name" value="LANOSTEROL 14-ALPHA DEMETHYLASE"/>
    <property type="match status" value="1"/>
</dbReference>
<gene>
    <name evidence="8" type="ORF">GGR17_002594</name>
</gene>
<evidence type="ECO:0000256" key="2">
    <source>
        <dbReference type="ARBA" id="ARBA00010617"/>
    </source>
</evidence>
<name>A0A840CBK7_9RHOB</name>
<evidence type="ECO:0000256" key="3">
    <source>
        <dbReference type="ARBA" id="ARBA00022617"/>
    </source>
</evidence>
<dbReference type="EMBL" id="JACIEQ010000003">
    <property type="protein sequence ID" value="MBB4022775.1"/>
    <property type="molecule type" value="Genomic_DNA"/>
</dbReference>
<evidence type="ECO:0000256" key="1">
    <source>
        <dbReference type="ARBA" id="ARBA00001971"/>
    </source>
</evidence>
<comment type="caution">
    <text evidence="8">The sequence shown here is derived from an EMBL/GenBank/DDBJ whole genome shotgun (WGS) entry which is preliminary data.</text>
</comment>
<proteinExistence type="inferred from homology"/>
<dbReference type="GO" id="GO:0005506">
    <property type="term" value="F:iron ion binding"/>
    <property type="evidence" value="ECO:0007669"/>
    <property type="project" value="InterPro"/>
</dbReference>
<dbReference type="Pfam" id="PF00067">
    <property type="entry name" value="p450"/>
    <property type="match status" value="1"/>
</dbReference>
<dbReference type="GO" id="GO:0004497">
    <property type="term" value="F:monooxygenase activity"/>
    <property type="evidence" value="ECO:0007669"/>
    <property type="project" value="UniProtKB-KW"/>
</dbReference>
<evidence type="ECO:0000313" key="8">
    <source>
        <dbReference type="EMBL" id="MBB4022775.1"/>
    </source>
</evidence>
<dbReference type="AlphaFoldDB" id="A0A840CBK7"/>
<dbReference type="EC" id="1.11.2.4" evidence="8"/>
<dbReference type="InterPro" id="IPR036396">
    <property type="entry name" value="Cyt_P450_sf"/>
</dbReference>
<protein>
    <submittedName>
        <fullName evidence="8">Fatty-acid peroxygenase</fullName>
        <ecNumber evidence="8">1.11.2.4</ecNumber>
    </submittedName>
</protein>
<dbReference type="CDD" id="cd11067">
    <property type="entry name" value="CYP152"/>
    <property type="match status" value="1"/>
</dbReference>
<keyword evidence="3" id="KW-0349">Heme</keyword>
<keyword evidence="6" id="KW-0408">Iron</keyword>
<dbReference type="GO" id="GO:0004601">
    <property type="term" value="F:peroxidase activity"/>
    <property type="evidence" value="ECO:0007669"/>
    <property type="project" value="UniProtKB-KW"/>
</dbReference>
<organism evidence="8 9">
    <name type="scientific">Actibacterium naphthalenivorans</name>
    <dbReference type="NCBI Taxonomy" id="1614693"/>
    <lineage>
        <taxon>Bacteria</taxon>
        <taxon>Pseudomonadati</taxon>
        <taxon>Pseudomonadota</taxon>
        <taxon>Alphaproteobacteria</taxon>
        <taxon>Rhodobacterales</taxon>
        <taxon>Roseobacteraceae</taxon>
        <taxon>Actibacterium</taxon>
    </lineage>
</organism>
<dbReference type="GO" id="GO:0016125">
    <property type="term" value="P:sterol metabolic process"/>
    <property type="evidence" value="ECO:0007669"/>
    <property type="project" value="TreeGrafter"/>
</dbReference>
<evidence type="ECO:0000313" key="9">
    <source>
        <dbReference type="Proteomes" id="UP000585681"/>
    </source>
</evidence>
<comment type="cofactor">
    <cofactor evidence="1">
        <name>heme</name>
        <dbReference type="ChEBI" id="CHEBI:30413"/>
    </cofactor>
</comment>
<keyword evidence="4" id="KW-0479">Metal-binding</keyword>
<dbReference type="Proteomes" id="UP000585681">
    <property type="component" value="Unassembled WGS sequence"/>
</dbReference>